<comment type="caution">
    <text evidence="7">The sequence shown here is derived from an EMBL/GenBank/DDBJ whole genome shotgun (WGS) entry which is preliminary data.</text>
</comment>
<dbReference type="Gene3D" id="3.30.572.10">
    <property type="entry name" value="Thymidylate synthase/dCMP hydroxymethylase domain"/>
    <property type="match status" value="1"/>
</dbReference>
<evidence type="ECO:0000313" key="7">
    <source>
        <dbReference type="EMBL" id="TYP75935.1"/>
    </source>
</evidence>
<dbReference type="PANTHER" id="PTHR11548">
    <property type="entry name" value="THYMIDYLATE SYNTHASE 1"/>
    <property type="match status" value="1"/>
</dbReference>
<feature type="binding site" description="in other chain" evidence="5">
    <location>
        <position position="187"/>
    </location>
    <ligand>
        <name>dUMP</name>
        <dbReference type="ChEBI" id="CHEBI:246422"/>
        <note>ligand shared between dimeric partners</note>
    </ligand>
</feature>
<dbReference type="NCBIfam" id="NF002499">
    <property type="entry name" value="PRK01827.1-5"/>
    <property type="match status" value="1"/>
</dbReference>
<sequence length="274" mass="31422">MKQYLDLVQHVLENGNEKGDRTGTGTLSVFGYQMRFDLSEGFPMVTTKKLHLKSIIHELLWFLKGETNIEYLKDNGVKIWNDWADEYGNLGPIYGHQWRNWNGDEVDQIKELVHTLKTNPNSRRMLVSAWNPSVLPDTSKSFSENVAQGKAALPPCHAFFQFYVADNKLSCQLYQRSADVFLGVPFNIASYALFTMMIAQVCDLQVGEFIHTFGDAHIYDNHIEQLQLQLSRTPYKLPTIKLNPKVKDIFGFVFDDFELKDYESHPHIKGAVAV</sequence>
<comment type="function">
    <text evidence="5">Catalyzes the reductive methylation of 2'-deoxyuridine-5'-monophosphate (dUMP) to 2'-deoxythymidine-5'-monophosphate (dTMP) while utilizing 5,10-methylenetetrahydrofolate (mTHF) as the methyl donor and reductant in the reaction, yielding dihydrofolate (DHF) as a by-product. This enzymatic reaction provides an intracellular de novo source of dTMP, an essential precursor for DNA biosynthesis.</text>
</comment>
<accession>A0A5S5C954</accession>
<evidence type="ECO:0000256" key="1">
    <source>
        <dbReference type="ARBA" id="ARBA00011947"/>
    </source>
</evidence>
<comment type="subcellular location">
    <subcellularLocation>
        <location evidence="5">Cytoplasm</location>
    </subcellularLocation>
</comment>
<dbReference type="PANTHER" id="PTHR11548:SF9">
    <property type="entry name" value="THYMIDYLATE SYNTHASE"/>
    <property type="match status" value="1"/>
</dbReference>
<proteinExistence type="inferred from homology"/>
<dbReference type="SUPFAM" id="SSF55831">
    <property type="entry name" value="Thymidylate synthase/dCMP hydroxymethylase"/>
    <property type="match status" value="1"/>
</dbReference>
<dbReference type="Pfam" id="PF00303">
    <property type="entry name" value="Thymidylat_synt"/>
    <property type="match status" value="1"/>
</dbReference>
<dbReference type="EC" id="2.1.1.45" evidence="1 5"/>
<keyword evidence="5" id="KW-0963">Cytoplasm</keyword>
<feature type="domain" description="Thymidylate synthase/dCMP hydroxymethylase" evidence="6">
    <location>
        <begin position="2"/>
        <end position="274"/>
    </location>
</feature>
<feature type="binding site" description="in other chain" evidence="5">
    <location>
        <begin position="176"/>
        <end position="179"/>
    </location>
    <ligand>
        <name>dUMP</name>
        <dbReference type="ChEBI" id="CHEBI:246422"/>
        <note>ligand shared between dimeric partners</note>
    </ligand>
</feature>
<keyword evidence="2 5" id="KW-0489">Methyltransferase</keyword>
<dbReference type="InterPro" id="IPR023451">
    <property type="entry name" value="Thymidate_synth/dCMP_Mease_dom"/>
</dbReference>
<dbReference type="GO" id="GO:0005829">
    <property type="term" value="C:cytosol"/>
    <property type="evidence" value="ECO:0007669"/>
    <property type="project" value="TreeGrafter"/>
</dbReference>
<gene>
    <name evidence="5" type="primary">thyA</name>
    <name evidence="7" type="ORF">BD809_102146</name>
</gene>
<dbReference type="GO" id="GO:0006231">
    <property type="term" value="P:dTMP biosynthetic process"/>
    <property type="evidence" value="ECO:0007669"/>
    <property type="project" value="UniProtKB-UniRule"/>
</dbReference>
<evidence type="ECO:0000259" key="6">
    <source>
        <dbReference type="Pfam" id="PF00303"/>
    </source>
</evidence>
<dbReference type="EMBL" id="VNHU01000002">
    <property type="protein sequence ID" value="TYP75935.1"/>
    <property type="molecule type" value="Genomic_DNA"/>
</dbReference>
<dbReference type="UniPathway" id="UPA00575"/>
<feature type="binding site" evidence="5">
    <location>
        <position position="179"/>
    </location>
    <ligand>
        <name>(6R)-5,10-methylene-5,6,7,8-tetrahydrofolate</name>
        <dbReference type="ChEBI" id="CHEBI:15636"/>
    </ligand>
</feature>
<feature type="binding site" evidence="5">
    <location>
        <position position="273"/>
    </location>
    <ligand>
        <name>(6R)-5,10-methylene-5,6,7,8-tetrahydrofolate</name>
        <dbReference type="ChEBI" id="CHEBI:15636"/>
    </ligand>
</feature>
<evidence type="ECO:0000256" key="4">
    <source>
        <dbReference type="ARBA" id="ARBA00022727"/>
    </source>
</evidence>
<dbReference type="OrthoDB" id="9774633at2"/>
<feature type="binding site" description="in other chain" evidence="5">
    <location>
        <begin position="217"/>
        <end position="219"/>
    </location>
    <ligand>
        <name>dUMP</name>
        <dbReference type="ChEBI" id="CHEBI:246422"/>
        <note>ligand shared between dimeric partners</note>
    </ligand>
</feature>
<protein>
    <recommendedName>
        <fullName evidence="1 5">Thymidylate synthase</fullName>
        <shortName evidence="5">TS</shortName>
        <shortName evidence="5">TSase</shortName>
        <ecNumber evidence="1 5">2.1.1.45</ecNumber>
    </recommendedName>
</protein>
<keyword evidence="8" id="KW-1185">Reference proteome</keyword>
<feature type="active site" description="Nucleophile" evidence="5">
    <location>
        <position position="156"/>
    </location>
</feature>
<dbReference type="InterPro" id="IPR000398">
    <property type="entry name" value="Thymidylate_synthase"/>
</dbReference>
<feature type="binding site" evidence="5">
    <location>
        <begin position="123"/>
        <end position="124"/>
    </location>
    <ligand>
        <name>dUMP</name>
        <dbReference type="ChEBI" id="CHEBI:246422"/>
        <note>ligand shared between dimeric partners</note>
    </ligand>
</feature>
<dbReference type="GO" id="GO:0006235">
    <property type="term" value="P:dTTP biosynthetic process"/>
    <property type="evidence" value="ECO:0007669"/>
    <property type="project" value="UniProtKB-UniRule"/>
</dbReference>
<dbReference type="AlphaFoldDB" id="A0A5S5C954"/>
<dbReference type="NCBIfam" id="NF002497">
    <property type="entry name" value="PRK01827.1-3"/>
    <property type="match status" value="1"/>
</dbReference>
<dbReference type="GO" id="GO:0004799">
    <property type="term" value="F:thymidylate synthase activity"/>
    <property type="evidence" value="ECO:0007669"/>
    <property type="project" value="UniProtKB-UniRule"/>
</dbReference>
<dbReference type="FunFam" id="3.30.572.10:FF:000013">
    <property type="entry name" value="Thymidylate synthase"/>
    <property type="match status" value="1"/>
</dbReference>
<comment type="similarity">
    <text evidence="5">Belongs to the thymidylate synthase family. Bacterial-type ThyA subfamily.</text>
</comment>
<feature type="binding site" description="in other chain" evidence="5">
    <location>
        <position position="21"/>
    </location>
    <ligand>
        <name>dUMP</name>
        <dbReference type="ChEBI" id="CHEBI:246422"/>
        <note>ligand shared between dimeric partners</note>
    </ligand>
</feature>
<organism evidence="7 8">
    <name type="scientific">Aquimarina intermedia</name>
    <dbReference type="NCBI Taxonomy" id="350814"/>
    <lineage>
        <taxon>Bacteria</taxon>
        <taxon>Pseudomonadati</taxon>
        <taxon>Bacteroidota</taxon>
        <taxon>Flavobacteriia</taxon>
        <taxon>Flavobacteriales</taxon>
        <taxon>Flavobacteriaceae</taxon>
        <taxon>Aquimarina</taxon>
    </lineage>
</organism>
<name>A0A5S5C954_9FLAO</name>
<keyword evidence="4 5" id="KW-0545">Nucleotide biosynthesis</keyword>
<dbReference type="InterPro" id="IPR045097">
    <property type="entry name" value="Thymidate_synth/dCMP_Mease"/>
</dbReference>
<keyword evidence="3 5" id="KW-0808">Transferase</keyword>
<dbReference type="InterPro" id="IPR036926">
    <property type="entry name" value="Thymidate_synth/dCMP_Mease_sf"/>
</dbReference>
<comment type="catalytic activity">
    <reaction evidence="5">
        <text>dUMP + (6R)-5,10-methylene-5,6,7,8-tetrahydrofolate = 7,8-dihydrofolate + dTMP</text>
        <dbReference type="Rhea" id="RHEA:12104"/>
        <dbReference type="ChEBI" id="CHEBI:15636"/>
        <dbReference type="ChEBI" id="CHEBI:57451"/>
        <dbReference type="ChEBI" id="CHEBI:63528"/>
        <dbReference type="ChEBI" id="CHEBI:246422"/>
        <dbReference type="EC" id="2.1.1.45"/>
    </reaction>
</comment>
<dbReference type="RefSeq" id="WP_148781553.1">
    <property type="nucleotide sequence ID" value="NZ_VNHU01000002.1"/>
</dbReference>
<dbReference type="GO" id="GO:0032259">
    <property type="term" value="P:methylation"/>
    <property type="evidence" value="ECO:0007669"/>
    <property type="project" value="UniProtKB-KW"/>
</dbReference>
<dbReference type="HAMAP" id="MF_00008">
    <property type="entry name" value="Thymidy_synth_bact"/>
    <property type="match status" value="1"/>
</dbReference>
<comment type="pathway">
    <text evidence="5">Pyrimidine metabolism; dTTP biosynthesis.</text>
</comment>
<dbReference type="PRINTS" id="PR00108">
    <property type="entry name" value="THYMDSNTHASE"/>
</dbReference>
<evidence type="ECO:0000256" key="2">
    <source>
        <dbReference type="ARBA" id="ARBA00022603"/>
    </source>
</evidence>
<evidence type="ECO:0000256" key="3">
    <source>
        <dbReference type="ARBA" id="ARBA00022679"/>
    </source>
</evidence>
<reference evidence="7 8" key="1">
    <citation type="submission" date="2019-07" db="EMBL/GenBank/DDBJ databases">
        <title>Genomic Encyclopedia of Archaeal and Bacterial Type Strains, Phase II (KMG-II): from individual species to whole genera.</title>
        <authorList>
            <person name="Goeker M."/>
        </authorList>
    </citation>
    <scope>NUCLEOTIDE SEQUENCE [LARGE SCALE GENOMIC DNA]</scope>
    <source>
        <strain evidence="7 8">DSM 17527</strain>
    </source>
</reference>
<dbReference type="CDD" id="cd00351">
    <property type="entry name" value="TS_Pyrimidine_HMase"/>
    <property type="match status" value="1"/>
</dbReference>
<dbReference type="Proteomes" id="UP000324376">
    <property type="component" value="Unassembled WGS sequence"/>
</dbReference>
<feature type="binding site" evidence="5">
    <location>
        <position position="51"/>
    </location>
    <ligand>
        <name>(6R)-5,10-methylene-5,6,7,8-tetrahydrofolate</name>
        <dbReference type="ChEBI" id="CHEBI:15636"/>
    </ligand>
</feature>
<dbReference type="NCBIfam" id="TIGR03284">
    <property type="entry name" value="thym_sym"/>
    <property type="match status" value="2"/>
</dbReference>
<evidence type="ECO:0000256" key="5">
    <source>
        <dbReference type="HAMAP-Rule" id="MF_00008"/>
    </source>
</evidence>
<evidence type="ECO:0000313" key="8">
    <source>
        <dbReference type="Proteomes" id="UP000324376"/>
    </source>
</evidence>
<comment type="subunit">
    <text evidence="5">Homodimer.</text>
</comment>